<organism evidence="2">
    <name type="scientific">Timema californicum</name>
    <name type="common">California timema</name>
    <name type="synonym">Walking stick</name>
    <dbReference type="NCBI Taxonomy" id="61474"/>
    <lineage>
        <taxon>Eukaryota</taxon>
        <taxon>Metazoa</taxon>
        <taxon>Ecdysozoa</taxon>
        <taxon>Arthropoda</taxon>
        <taxon>Hexapoda</taxon>
        <taxon>Insecta</taxon>
        <taxon>Pterygota</taxon>
        <taxon>Neoptera</taxon>
        <taxon>Polyneoptera</taxon>
        <taxon>Phasmatodea</taxon>
        <taxon>Timematodea</taxon>
        <taxon>Timematoidea</taxon>
        <taxon>Timematidae</taxon>
        <taxon>Timema</taxon>
    </lineage>
</organism>
<feature type="compositionally biased region" description="Basic and acidic residues" evidence="1">
    <location>
        <begin position="527"/>
        <end position="536"/>
    </location>
</feature>
<feature type="compositionally biased region" description="Basic and acidic residues" evidence="1">
    <location>
        <begin position="511"/>
        <end position="521"/>
    </location>
</feature>
<accession>A0A7R9JES4</accession>
<name>A0A7R9JES4_TIMCA</name>
<evidence type="ECO:0000313" key="2">
    <source>
        <dbReference type="EMBL" id="CAD7577999.1"/>
    </source>
</evidence>
<feature type="compositionally biased region" description="Low complexity" evidence="1">
    <location>
        <begin position="13"/>
        <end position="23"/>
    </location>
</feature>
<dbReference type="EMBL" id="OE186613">
    <property type="protein sequence ID" value="CAD7577999.1"/>
    <property type="molecule type" value="Genomic_DNA"/>
</dbReference>
<feature type="region of interest" description="Disordered" evidence="1">
    <location>
        <begin position="509"/>
        <end position="542"/>
    </location>
</feature>
<reference evidence="2" key="1">
    <citation type="submission" date="2020-11" db="EMBL/GenBank/DDBJ databases">
        <authorList>
            <person name="Tran Van P."/>
        </authorList>
    </citation>
    <scope>NUCLEOTIDE SEQUENCE</scope>
</reference>
<protein>
    <submittedName>
        <fullName evidence="2">(California timema) hypothetical protein</fullName>
    </submittedName>
</protein>
<proteinExistence type="predicted"/>
<sequence>MGVEMDGENGGTPIPIAAASPPSQGDGFRAPRQMGIHPQPVDDPSSASSSGPVNQIGGALPKGRLQDHGVSAEDHVGLLLVNTDSTSRPVFVSFRRANQLDAQAMLSNVERVLHSNASFLTSSPLCIELHHFKEPRGRGNHKCDKLAPTSTYSRNNKGIITIQNGDDTLCLTRASVVARAICDNKREPGFMSLNTFKQIKKGRQVQKYKAVELCRDARVNLLKGGGLTELKQFQTHLSEYKITVFRERRGRQVLYEGPTTPENSFKGFLDLYFHDDKQNHFDVMTSLIAVFKQETLLQRAACTYLHEPNLCVVQTCCKACVHVDANEHHCTECGGDGTRIFKAKVDPLREACTIAGVAMLVYRRSHLQENTVGIISNGGYRCADQQSHVTVRHQRGVSILHAANGREEYVLGQRVDGVVKAGDTTTVFQLWGCYWHGCLLCYPDWTTLIKNSHYEIMETRYEATMACLEKFKNSGYTAVEIHLQTCLRPPPHTPSAPLIPQSSDKVATYPLDKEGDRENKERSHKGQQREHAHENESVANPNDTVIIETSAEMSNGTVIIETPAEMSRKRKQRPDEWKRNVAKKDRHRPKVFPSMPTCVHGQNSVFKCKELWMQDVIKIHQHYYKDANLQSKKNFILQHVKVSSVQRNRAQLGGCSPCERLRGGVKRNVKVCRAAFLGVLQESRDRVQQLCKKSLVEDLDGITTVRLFSDGCGGQNKNKTVIYMLSHWLLHRGSPQVMEVVICFPIVRHSFIPSDRVFGNLERNFKAKSVIVNPEEYLQVFDKFSTVFHLGTDCKVSNWKLVSDEILKKSAQWNFQFQKAKKIVFKRSKTGKTILVQGEPFYNFEVGEAKTLCKQGKTFRNTQLTEVQKGVNLKPAKITDVKRLLTLHFGEEWYVKPRLQFYNNIFAGQMNPVPLIPGNLEEEEEAMDFELTKDDALEEIR</sequence>
<gene>
    <name evidence="2" type="ORF">TCMB3V08_LOCUS10540</name>
</gene>
<feature type="region of interest" description="Disordered" evidence="1">
    <location>
        <begin position="564"/>
        <end position="586"/>
    </location>
</feature>
<feature type="compositionally biased region" description="Basic and acidic residues" evidence="1">
    <location>
        <begin position="573"/>
        <end position="583"/>
    </location>
</feature>
<dbReference type="AlphaFoldDB" id="A0A7R9JES4"/>
<feature type="region of interest" description="Disordered" evidence="1">
    <location>
        <begin position="1"/>
        <end position="68"/>
    </location>
</feature>
<evidence type="ECO:0000256" key="1">
    <source>
        <dbReference type="SAM" id="MobiDB-lite"/>
    </source>
</evidence>